<accession>A0ABT9VGR6</accession>
<dbReference type="NCBIfam" id="TIGR03057">
    <property type="entry name" value="xxxLxxG_by_4"/>
    <property type="match status" value="1"/>
</dbReference>
<reference evidence="4 5" key="1">
    <citation type="submission" date="2023-07" db="EMBL/GenBank/DDBJ databases">
        <title>Genomic Encyclopedia of Type Strains, Phase IV (KMG-IV): sequencing the most valuable type-strain genomes for metagenomic binning, comparative biology and taxonomic classification.</title>
        <authorList>
            <person name="Goeker M."/>
        </authorList>
    </citation>
    <scope>NUCLEOTIDE SEQUENCE [LARGE SCALE GENOMIC DNA]</scope>
    <source>
        <strain evidence="4 5">DSM 16460</strain>
    </source>
</reference>
<dbReference type="Gene3D" id="1.10.287.950">
    <property type="entry name" value="Methyl-accepting chemotaxis protein"/>
    <property type="match status" value="1"/>
</dbReference>
<evidence type="ECO:0000256" key="3">
    <source>
        <dbReference type="SAM" id="SignalP"/>
    </source>
</evidence>
<keyword evidence="1" id="KW-0175">Coiled coil</keyword>
<dbReference type="Proteomes" id="UP001224359">
    <property type="component" value="Unassembled WGS sequence"/>
</dbReference>
<evidence type="ECO:0000313" key="5">
    <source>
        <dbReference type="Proteomes" id="UP001224359"/>
    </source>
</evidence>
<dbReference type="RefSeq" id="WP_306976915.1">
    <property type="nucleotide sequence ID" value="NZ_JAUSTQ010000008.1"/>
</dbReference>
<proteinExistence type="predicted"/>
<name>A0ABT9VGR6_9BACI</name>
<evidence type="ECO:0000256" key="2">
    <source>
        <dbReference type="SAM" id="MobiDB-lite"/>
    </source>
</evidence>
<evidence type="ECO:0000256" key="1">
    <source>
        <dbReference type="SAM" id="Coils"/>
    </source>
</evidence>
<feature type="region of interest" description="Disordered" evidence="2">
    <location>
        <begin position="498"/>
        <end position="521"/>
    </location>
</feature>
<feature type="signal peptide" evidence="3">
    <location>
        <begin position="1"/>
        <end position="24"/>
    </location>
</feature>
<dbReference type="InterPro" id="IPR023908">
    <property type="entry name" value="xxxLxxG_rpt"/>
</dbReference>
<feature type="coiled-coil region" evidence="1">
    <location>
        <begin position="333"/>
        <end position="360"/>
    </location>
</feature>
<gene>
    <name evidence="4" type="ORF">J2S77_002006</name>
</gene>
<organism evidence="4 5">
    <name type="scientific">Alkalibacillus salilacus</name>
    <dbReference type="NCBI Taxonomy" id="284582"/>
    <lineage>
        <taxon>Bacteria</taxon>
        <taxon>Bacillati</taxon>
        <taxon>Bacillota</taxon>
        <taxon>Bacilli</taxon>
        <taxon>Bacillales</taxon>
        <taxon>Bacillaceae</taxon>
        <taxon>Alkalibacillus</taxon>
    </lineage>
</organism>
<keyword evidence="3" id="KW-0732">Signal</keyword>
<sequence>MMRKTIAVTAAIGLLIYPASQTFAATEQEGSYSEKHEVIYATLNASGEQDGLYVVNEFNINEKGTITDYGNYDSTENLSTVDEITSNDNELSLPATEDPFYYRGDMNDQSLPWTFDVTYKLDGEMVEPSDIVGESGTVTMSVDVNHSESARDVFTENFMVQVSATMNSDIFSNISAPDGTVASVGQDQQVSFTVMPGDEETVTLEAEAESFEFDGFSISALPASMSVEQPNTSDMTGDMEELSDGVAELHDGVSELNNGLNELNNGASDLSDGSASVLNGLRDLNSGSSDLIGGSESIQSSIDEMHQNLANQDTSGDGLSEMATGLEEIASGLDEAATGLDDLRNNYSEAYNELSGAIQEIPDSQLSEEQLQSLKQSDADEEVVDTLISTYEAAQTTKGTYQEVSEAFDAVSPALEDTSSQLGNIASELRTMAEELNNADPASGLAELEEGLAQLSSEYGNFHSGLVDYTDGVGELANSYPSVHSGVSDLQSGLSDIYSGSNELRDGSRELRDQTSDLPEEMQSEIDSMMSDYDFDNFEMKSFVSEKNNDRIESVQFTLQTKKIEMEEPEEESEQTNEDQSIWDRFLNLF</sequence>
<feature type="compositionally biased region" description="Basic and acidic residues" evidence="2">
    <location>
        <begin position="503"/>
        <end position="515"/>
    </location>
</feature>
<keyword evidence="5" id="KW-1185">Reference proteome</keyword>
<dbReference type="EMBL" id="JAUSTQ010000008">
    <property type="protein sequence ID" value="MDQ0160005.1"/>
    <property type="molecule type" value="Genomic_DNA"/>
</dbReference>
<protein>
    <submittedName>
        <fullName evidence="4">X-X-X-Leu-X-X-Gly heptad repeat protein</fullName>
    </submittedName>
</protein>
<comment type="caution">
    <text evidence="4">The sequence shown here is derived from an EMBL/GenBank/DDBJ whole genome shotgun (WGS) entry which is preliminary data.</text>
</comment>
<feature type="chain" id="PRO_5047059916" evidence="3">
    <location>
        <begin position="25"/>
        <end position="590"/>
    </location>
</feature>
<dbReference type="SUPFAM" id="SSF58104">
    <property type="entry name" value="Methyl-accepting chemotaxis protein (MCP) signaling domain"/>
    <property type="match status" value="1"/>
</dbReference>
<evidence type="ECO:0000313" key="4">
    <source>
        <dbReference type="EMBL" id="MDQ0160005.1"/>
    </source>
</evidence>